<sequence>MIQPASLVFGFGLGALTVLVRLLVLRIRPRRTPLPLTIATPSSALISAMSQAVAERYPNLGGFSYATVSVWERNRPDKTVHLYPARGPHRGAIRLEPTDPSSASGKTAQLLTEMSLPHVGVLVIPLGPR</sequence>
<accession>A0ABV3CDL4</accession>
<reference evidence="2 3" key="1">
    <citation type="submission" date="2024-06" db="EMBL/GenBank/DDBJ databases">
        <title>The Natural Products Discovery Center: Release of the First 8490 Sequenced Strains for Exploring Actinobacteria Biosynthetic Diversity.</title>
        <authorList>
            <person name="Kalkreuter E."/>
            <person name="Kautsar S.A."/>
            <person name="Yang D."/>
            <person name="Bader C.D."/>
            <person name="Teijaro C.N."/>
            <person name="Fluegel L."/>
            <person name="Davis C.M."/>
            <person name="Simpson J.R."/>
            <person name="Lauterbach L."/>
            <person name="Steele A.D."/>
            <person name="Gui C."/>
            <person name="Meng S."/>
            <person name="Li G."/>
            <person name="Viehrig K."/>
            <person name="Ye F."/>
            <person name="Su P."/>
            <person name="Kiefer A.F."/>
            <person name="Nichols A."/>
            <person name="Cepeda A.J."/>
            <person name="Yan W."/>
            <person name="Fan B."/>
            <person name="Jiang Y."/>
            <person name="Adhikari A."/>
            <person name="Zheng C.-J."/>
            <person name="Schuster L."/>
            <person name="Cowan T.M."/>
            <person name="Smanski M.J."/>
            <person name="Chevrette M.G."/>
            <person name="De Carvalho L.P.S."/>
            <person name="Shen B."/>
        </authorList>
    </citation>
    <scope>NUCLEOTIDE SEQUENCE [LARGE SCALE GENOMIC DNA]</scope>
    <source>
        <strain evidence="2 3">NPDC045974</strain>
    </source>
</reference>
<evidence type="ECO:0000313" key="2">
    <source>
        <dbReference type="EMBL" id="MEU7072872.1"/>
    </source>
</evidence>
<keyword evidence="3" id="KW-1185">Reference proteome</keyword>
<keyword evidence="1" id="KW-0812">Transmembrane</keyword>
<name>A0ABV3CDL4_9ACTN</name>
<dbReference type="Proteomes" id="UP001551329">
    <property type="component" value="Unassembled WGS sequence"/>
</dbReference>
<feature type="transmembrane region" description="Helical" evidence="1">
    <location>
        <begin position="6"/>
        <end position="24"/>
    </location>
</feature>
<organism evidence="2 3">
    <name type="scientific">Streptomyces narbonensis</name>
    <dbReference type="NCBI Taxonomy" id="67333"/>
    <lineage>
        <taxon>Bacteria</taxon>
        <taxon>Bacillati</taxon>
        <taxon>Actinomycetota</taxon>
        <taxon>Actinomycetes</taxon>
        <taxon>Kitasatosporales</taxon>
        <taxon>Streptomycetaceae</taxon>
        <taxon>Streptomyces</taxon>
    </lineage>
</organism>
<gene>
    <name evidence="2" type="ORF">AB0A88_22380</name>
</gene>
<evidence type="ECO:0000256" key="1">
    <source>
        <dbReference type="SAM" id="Phobius"/>
    </source>
</evidence>
<dbReference type="RefSeq" id="WP_358476151.1">
    <property type="nucleotide sequence ID" value="NZ_JBEZAE010000015.1"/>
</dbReference>
<evidence type="ECO:0000313" key="3">
    <source>
        <dbReference type="Proteomes" id="UP001551329"/>
    </source>
</evidence>
<protein>
    <submittedName>
        <fullName evidence="2">Uncharacterized protein</fullName>
    </submittedName>
</protein>
<proteinExistence type="predicted"/>
<keyword evidence="1" id="KW-0472">Membrane</keyword>
<keyword evidence="1" id="KW-1133">Transmembrane helix</keyword>
<dbReference type="EMBL" id="JBEZAE010000015">
    <property type="protein sequence ID" value="MEU7072872.1"/>
    <property type="molecule type" value="Genomic_DNA"/>
</dbReference>
<comment type="caution">
    <text evidence="2">The sequence shown here is derived from an EMBL/GenBank/DDBJ whole genome shotgun (WGS) entry which is preliminary data.</text>
</comment>